<organism evidence="2 3">
    <name type="scientific">Paucihalobacter ruber</name>
    <dbReference type="NCBI Taxonomy" id="2567861"/>
    <lineage>
        <taxon>Bacteria</taxon>
        <taxon>Pseudomonadati</taxon>
        <taxon>Bacteroidota</taxon>
        <taxon>Flavobacteriia</taxon>
        <taxon>Flavobacteriales</taxon>
        <taxon>Flavobacteriaceae</taxon>
        <taxon>Paucihalobacter</taxon>
    </lineage>
</organism>
<sequence>MKTKLLLTAMLLSGASKAKAQEPSAIIEKNVNVTAKSVYHDLNQTRDTLILKSDKKINYLYTINHEDYAREVDFYIGDTEYKLPLNKLSKGKHVVVVVQSPLRIVFVVKVLKDFSAELETAITKVASNDND</sequence>
<dbReference type="EMBL" id="VHIQ01000001">
    <property type="protein sequence ID" value="TPV35534.1"/>
    <property type="molecule type" value="Genomic_DNA"/>
</dbReference>
<name>A0A506PP98_9FLAO</name>
<feature type="chain" id="PRO_5021276771" evidence="1">
    <location>
        <begin position="21"/>
        <end position="131"/>
    </location>
</feature>
<accession>A0A506PP98</accession>
<evidence type="ECO:0000256" key="1">
    <source>
        <dbReference type="SAM" id="SignalP"/>
    </source>
</evidence>
<proteinExistence type="predicted"/>
<dbReference type="RefSeq" id="WP_140988544.1">
    <property type="nucleotide sequence ID" value="NZ_VHIQ01000001.1"/>
</dbReference>
<dbReference type="AlphaFoldDB" id="A0A506PP98"/>
<keyword evidence="1" id="KW-0732">Signal</keyword>
<protein>
    <submittedName>
        <fullName evidence="2">Uncharacterized protein</fullName>
    </submittedName>
</protein>
<gene>
    <name evidence="2" type="ORF">FJ651_01070</name>
</gene>
<evidence type="ECO:0000313" key="2">
    <source>
        <dbReference type="EMBL" id="TPV35534.1"/>
    </source>
</evidence>
<keyword evidence="3" id="KW-1185">Reference proteome</keyword>
<evidence type="ECO:0000313" key="3">
    <source>
        <dbReference type="Proteomes" id="UP000317332"/>
    </source>
</evidence>
<feature type="signal peptide" evidence="1">
    <location>
        <begin position="1"/>
        <end position="20"/>
    </location>
</feature>
<reference evidence="2 3" key="1">
    <citation type="submission" date="2019-06" db="EMBL/GenBank/DDBJ databases">
        <title>Flavobacteriaceae Paucihalobacterium erythroidium CWB-1, complete genome.</title>
        <authorList>
            <person name="Wu S."/>
        </authorList>
    </citation>
    <scope>NUCLEOTIDE SEQUENCE [LARGE SCALE GENOMIC DNA]</scope>
    <source>
        <strain evidence="2 3">CWB-1</strain>
    </source>
</reference>
<dbReference type="Proteomes" id="UP000317332">
    <property type="component" value="Unassembled WGS sequence"/>
</dbReference>
<dbReference type="OrthoDB" id="1429120at2"/>
<comment type="caution">
    <text evidence="2">The sequence shown here is derived from an EMBL/GenBank/DDBJ whole genome shotgun (WGS) entry which is preliminary data.</text>
</comment>